<dbReference type="CDD" id="cd00066">
    <property type="entry name" value="G-alpha"/>
    <property type="match status" value="1"/>
</dbReference>
<feature type="binding site" evidence="4">
    <location>
        <begin position="220"/>
        <end position="223"/>
    </location>
    <ligand>
        <name>GTP</name>
        <dbReference type="ChEBI" id="CHEBI:37565"/>
    </ligand>
</feature>
<keyword evidence="3" id="KW-0807">Transducer</keyword>
<keyword evidence="1 4" id="KW-0547">Nucleotide-binding</keyword>
<dbReference type="Pfam" id="PF00503">
    <property type="entry name" value="G-alpha"/>
    <property type="match status" value="2"/>
</dbReference>
<evidence type="ECO:0000313" key="7">
    <source>
        <dbReference type="WBParaSite" id="ALUE_0000405701-mRNA-1"/>
    </source>
</evidence>
<feature type="binding site" evidence="4">
    <location>
        <begin position="124"/>
        <end position="130"/>
    </location>
    <ligand>
        <name>GTP</name>
        <dbReference type="ChEBI" id="CHEBI:37565"/>
    </ligand>
</feature>
<keyword evidence="5" id="KW-0479">Metal-binding</keyword>
<feature type="binding site" evidence="4">
    <location>
        <begin position="149"/>
        <end position="153"/>
    </location>
    <ligand>
        <name>GTP</name>
        <dbReference type="ChEBI" id="CHEBI:37565"/>
    </ligand>
</feature>
<dbReference type="InterPro" id="IPR001019">
    <property type="entry name" value="Gprotein_alpha_su"/>
</dbReference>
<protein>
    <submittedName>
        <fullName evidence="7">G-protein alpha subunit</fullName>
    </submittedName>
</protein>
<keyword evidence="2 4" id="KW-0342">GTP-binding</keyword>
<dbReference type="GO" id="GO:0005525">
    <property type="term" value="F:GTP binding"/>
    <property type="evidence" value="ECO:0007669"/>
    <property type="project" value="UniProtKB-KW"/>
</dbReference>
<dbReference type="Gene3D" id="3.40.50.300">
    <property type="entry name" value="P-loop containing nucleotide triphosphate hydrolases"/>
    <property type="match status" value="1"/>
</dbReference>
<dbReference type="WBParaSite" id="ALUE_0000405701-mRNA-1">
    <property type="protein sequence ID" value="ALUE_0000405701-mRNA-1"/>
    <property type="gene ID" value="ALUE_0000405701"/>
</dbReference>
<accession>A0A0M3HPZ2</accession>
<dbReference type="InterPro" id="IPR027417">
    <property type="entry name" value="P-loop_NTPase"/>
</dbReference>
<evidence type="ECO:0000256" key="2">
    <source>
        <dbReference type="ARBA" id="ARBA00023134"/>
    </source>
</evidence>
<evidence type="ECO:0000256" key="3">
    <source>
        <dbReference type="ARBA" id="ARBA00023224"/>
    </source>
</evidence>
<dbReference type="SUPFAM" id="SSF47895">
    <property type="entry name" value="Transducin (alpha subunit), insertion domain"/>
    <property type="match status" value="1"/>
</dbReference>
<evidence type="ECO:0000256" key="5">
    <source>
        <dbReference type="PIRSR" id="PIRSR601019-2"/>
    </source>
</evidence>
<feature type="binding site" evidence="4">
    <location>
        <begin position="35"/>
        <end position="40"/>
    </location>
    <ligand>
        <name>GTP</name>
        <dbReference type="ChEBI" id="CHEBI:37565"/>
    </ligand>
</feature>
<name>A0A0M3HPZ2_ASCLU</name>
<dbReference type="SMART" id="SM00275">
    <property type="entry name" value="G_alpha"/>
    <property type="match status" value="1"/>
</dbReference>
<feature type="binding site" evidence="4">
    <location>
        <position position="279"/>
    </location>
    <ligand>
        <name>GTP</name>
        <dbReference type="ChEBI" id="CHEBI:37565"/>
    </ligand>
</feature>
<organism evidence="6 7">
    <name type="scientific">Ascaris lumbricoides</name>
    <name type="common">Giant roundworm</name>
    <dbReference type="NCBI Taxonomy" id="6252"/>
    <lineage>
        <taxon>Eukaryota</taxon>
        <taxon>Metazoa</taxon>
        <taxon>Ecdysozoa</taxon>
        <taxon>Nematoda</taxon>
        <taxon>Chromadorea</taxon>
        <taxon>Rhabditida</taxon>
        <taxon>Spirurina</taxon>
        <taxon>Ascaridomorpha</taxon>
        <taxon>Ascaridoidea</taxon>
        <taxon>Ascarididae</taxon>
        <taxon>Ascaris</taxon>
    </lineage>
</organism>
<dbReference type="GO" id="GO:0005737">
    <property type="term" value="C:cytoplasm"/>
    <property type="evidence" value="ECO:0007669"/>
    <property type="project" value="TreeGrafter"/>
</dbReference>
<reference evidence="7" key="1">
    <citation type="submission" date="2016-05" db="UniProtKB">
        <authorList>
            <consortium name="WormBaseParasite"/>
        </authorList>
    </citation>
    <scope>IDENTIFICATION</scope>
</reference>
<proteinExistence type="predicted"/>
<keyword evidence="6" id="KW-1185">Reference proteome</keyword>
<sequence length="307" mass="35632">MEDLSRRNRLIEAEIERDRIALKKTLKILLLGGPESGKSTIFKQMKILHLNGFSDLDMVNYRYLIYGNVMQAVSQLLEACDDLNIPIDLSVQVCFVNFLSCLSFLDAITRISDPHYTPTIQDVLRSRIPTAGINEIEFSYRNAVLRMVDVGGQRSEQRKWIHCFDSVNGVLFVAELSGYNQMINDGDQITNRLKYSMQLFKRVVNNKCFGKRTAMILFLNKVDIFNKRIQLYPLKICFKSYTGNNTYESSMRYVSDRFLNMVLPEIRQERQIYTHHTNATDTENINRVFDSCIDVVFKRSLEKVGFI</sequence>
<dbReference type="PROSITE" id="PS51882">
    <property type="entry name" value="G_ALPHA"/>
    <property type="match status" value="1"/>
</dbReference>
<evidence type="ECO:0000313" key="6">
    <source>
        <dbReference type="Proteomes" id="UP000036681"/>
    </source>
</evidence>
<dbReference type="AlphaFoldDB" id="A0A0M3HPZ2"/>
<dbReference type="InterPro" id="IPR011025">
    <property type="entry name" value="GproteinA_insert"/>
</dbReference>
<dbReference type="PANTHER" id="PTHR10218">
    <property type="entry name" value="GTP-BINDING PROTEIN ALPHA SUBUNIT"/>
    <property type="match status" value="1"/>
</dbReference>
<keyword evidence="5" id="KW-0460">Magnesium</keyword>
<evidence type="ECO:0000256" key="4">
    <source>
        <dbReference type="PIRSR" id="PIRSR601019-1"/>
    </source>
</evidence>
<dbReference type="Gene3D" id="1.10.400.10">
    <property type="entry name" value="GI Alpha 1, domain 2-like"/>
    <property type="match status" value="1"/>
</dbReference>
<dbReference type="PRINTS" id="PR00318">
    <property type="entry name" value="GPROTEINA"/>
</dbReference>
<feature type="binding site" evidence="5">
    <location>
        <position position="130"/>
    </location>
    <ligand>
        <name>Mg(2+)</name>
        <dbReference type="ChEBI" id="CHEBI:18420"/>
    </ligand>
</feature>
<dbReference type="Proteomes" id="UP000036681">
    <property type="component" value="Unplaced"/>
</dbReference>
<dbReference type="GO" id="GO:0005834">
    <property type="term" value="C:heterotrimeric G-protein complex"/>
    <property type="evidence" value="ECO:0007669"/>
    <property type="project" value="TreeGrafter"/>
</dbReference>
<dbReference type="GO" id="GO:0046872">
    <property type="term" value="F:metal ion binding"/>
    <property type="evidence" value="ECO:0007669"/>
    <property type="project" value="UniProtKB-KW"/>
</dbReference>
<feature type="binding site" evidence="5">
    <location>
        <position position="39"/>
    </location>
    <ligand>
        <name>Mg(2+)</name>
        <dbReference type="ChEBI" id="CHEBI:18420"/>
    </ligand>
</feature>
<dbReference type="GO" id="GO:0001664">
    <property type="term" value="F:G protein-coupled receptor binding"/>
    <property type="evidence" value="ECO:0007669"/>
    <property type="project" value="TreeGrafter"/>
</dbReference>
<dbReference type="SUPFAM" id="SSF52540">
    <property type="entry name" value="P-loop containing nucleoside triphosphate hydrolases"/>
    <property type="match status" value="1"/>
</dbReference>
<dbReference type="GO" id="GO:0007188">
    <property type="term" value="P:adenylate cyclase-modulating G protein-coupled receptor signaling pathway"/>
    <property type="evidence" value="ECO:0007669"/>
    <property type="project" value="TreeGrafter"/>
</dbReference>
<dbReference type="GO" id="GO:0003924">
    <property type="term" value="F:GTPase activity"/>
    <property type="evidence" value="ECO:0007669"/>
    <property type="project" value="InterPro"/>
</dbReference>
<dbReference type="PANTHER" id="PTHR10218:SF353">
    <property type="entry name" value="GUANINE NUCLEOTIDE-BINDING PROTEIN ALPHA-11 SUBUNIT"/>
    <property type="match status" value="1"/>
</dbReference>
<dbReference type="GO" id="GO:0031683">
    <property type="term" value="F:G-protein beta/gamma-subunit complex binding"/>
    <property type="evidence" value="ECO:0007669"/>
    <property type="project" value="InterPro"/>
</dbReference>
<evidence type="ECO:0000256" key="1">
    <source>
        <dbReference type="ARBA" id="ARBA00022741"/>
    </source>
</evidence>